<dbReference type="EMBL" id="QTSX02003552">
    <property type="protein sequence ID" value="KAJ9071111.1"/>
    <property type="molecule type" value="Genomic_DNA"/>
</dbReference>
<comment type="caution">
    <text evidence="1">The sequence shown here is derived from an EMBL/GenBank/DDBJ whole genome shotgun (WGS) entry which is preliminary data.</text>
</comment>
<dbReference type="Proteomes" id="UP001165960">
    <property type="component" value="Unassembled WGS sequence"/>
</dbReference>
<evidence type="ECO:0000313" key="2">
    <source>
        <dbReference type="Proteomes" id="UP001165960"/>
    </source>
</evidence>
<keyword evidence="2" id="KW-1185">Reference proteome</keyword>
<gene>
    <name evidence="1" type="ORF">DSO57_1000785</name>
</gene>
<proteinExistence type="predicted"/>
<name>A0ACC2T9G0_9FUNG</name>
<reference evidence="1" key="1">
    <citation type="submission" date="2022-04" db="EMBL/GenBank/DDBJ databases">
        <title>Genome of the entomopathogenic fungus Entomophthora muscae.</title>
        <authorList>
            <person name="Elya C."/>
            <person name="Lovett B.R."/>
            <person name="Lee E."/>
            <person name="Macias A.M."/>
            <person name="Hajek A.E."/>
            <person name="De Bivort B.L."/>
            <person name="Kasson M.T."/>
            <person name="De Fine Licht H.H."/>
            <person name="Stajich J.E."/>
        </authorList>
    </citation>
    <scope>NUCLEOTIDE SEQUENCE</scope>
    <source>
        <strain evidence="1">Berkeley</strain>
    </source>
</reference>
<organism evidence="1 2">
    <name type="scientific">Entomophthora muscae</name>
    <dbReference type="NCBI Taxonomy" id="34485"/>
    <lineage>
        <taxon>Eukaryota</taxon>
        <taxon>Fungi</taxon>
        <taxon>Fungi incertae sedis</taxon>
        <taxon>Zoopagomycota</taxon>
        <taxon>Entomophthoromycotina</taxon>
        <taxon>Entomophthoromycetes</taxon>
        <taxon>Entomophthorales</taxon>
        <taxon>Entomophthoraceae</taxon>
        <taxon>Entomophthora</taxon>
    </lineage>
</organism>
<evidence type="ECO:0000313" key="1">
    <source>
        <dbReference type="EMBL" id="KAJ9071111.1"/>
    </source>
</evidence>
<protein>
    <submittedName>
        <fullName evidence="1">Uncharacterized protein</fullName>
    </submittedName>
</protein>
<sequence length="173" mass="18951">MYPVVDLLRYIPYNLILSRIITGRCWPAAGTSLLSLLNVNSMPANLGTIPSTVKAETLVLSQCPEFYAEKTLILLQAIYLGLFWLGGKLLLTMLTGKPQLQDLNPDTLRDASLQNQPPVCPQILGQEPEQDLTSENPLKIDESKSPTLTLPTLKVSVNPANQQASLAIEPKIT</sequence>
<accession>A0ACC2T9G0</accession>